<organism evidence="1">
    <name type="scientific">marine sediment metagenome</name>
    <dbReference type="NCBI Taxonomy" id="412755"/>
    <lineage>
        <taxon>unclassified sequences</taxon>
        <taxon>metagenomes</taxon>
        <taxon>ecological metagenomes</taxon>
    </lineage>
</organism>
<dbReference type="AlphaFoldDB" id="X1HNH5"/>
<gene>
    <name evidence="1" type="ORF">S03H2_34401</name>
</gene>
<feature type="non-terminal residue" evidence="1">
    <location>
        <position position="1"/>
    </location>
</feature>
<evidence type="ECO:0000313" key="1">
    <source>
        <dbReference type="EMBL" id="GAH55409.1"/>
    </source>
</evidence>
<sequence>VLGPQPDFGRYFVYNFEAQQKLRPILESIFYKFAETPINFDDAMGRIKYGLVSYLGSNNIENARLYFSVINFLCDVIEKFNIPNLIEWINDKIIDNIKSKFLYEQSLLSLISTSNKMQKYEKSEIFVNKILNNIDSYSKNELYNILNSFENLVKIVYKDRSYPQIFELIKEKLLIYLKEIEDVDYKIQIIGMLENLKFIETAYNIAKEIKMNLPPESHRVELLREIVKRLHKKPIV</sequence>
<protein>
    <submittedName>
        <fullName evidence="1">Uncharacterized protein</fullName>
    </submittedName>
</protein>
<accession>X1HNH5</accession>
<comment type="caution">
    <text evidence="1">The sequence shown here is derived from an EMBL/GenBank/DDBJ whole genome shotgun (WGS) entry which is preliminary data.</text>
</comment>
<dbReference type="EMBL" id="BARU01020987">
    <property type="protein sequence ID" value="GAH55409.1"/>
    <property type="molecule type" value="Genomic_DNA"/>
</dbReference>
<proteinExistence type="predicted"/>
<reference evidence="1" key="1">
    <citation type="journal article" date="2014" name="Front. Microbiol.">
        <title>High frequency of phylogenetically diverse reductive dehalogenase-homologous genes in deep subseafloor sedimentary metagenomes.</title>
        <authorList>
            <person name="Kawai M."/>
            <person name="Futagami T."/>
            <person name="Toyoda A."/>
            <person name="Takaki Y."/>
            <person name="Nishi S."/>
            <person name="Hori S."/>
            <person name="Arai W."/>
            <person name="Tsubouchi T."/>
            <person name="Morono Y."/>
            <person name="Uchiyama I."/>
            <person name="Ito T."/>
            <person name="Fujiyama A."/>
            <person name="Inagaki F."/>
            <person name="Takami H."/>
        </authorList>
    </citation>
    <scope>NUCLEOTIDE SEQUENCE</scope>
    <source>
        <strain evidence="1">Expedition CK06-06</strain>
    </source>
</reference>
<name>X1HNH5_9ZZZZ</name>